<feature type="region of interest" description="Disordered" evidence="1">
    <location>
        <begin position="78"/>
        <end position="158"/>
    </location>
</feature>
<evidence type="ECO:0000256" key="2">
    <source>
        <dbReference type="SAM" id="Phobius"/>
    </source>
</evidence>
<keyword evidence="2" id="KW-1133">Transmembrane helix</keyword>
<organism evidence="3 4">
    <name type="scientific">Streptomyces lateritius</name>
    <dbReference type="NCBI Taxonomy" id="67313"/>
    <lineage>
        <taxon>Bacteria</taxon>
        <taxon>Bacillati</taxon>
        <taxon>Actinomycetota</taxon>
        <taxon>Actinomycetes</taxon>
        <taxon>Kitasatosporales</taxon>
        <taxon>Streptomycetaceae</taxon>
        <taxon>Streptomyces</taxon>
    </lineage>
</organism>
<name>A0ABW6YMI6_9ACTN</name>
<evidence type="ECO:0000256" key="1">
    <source>
        <dbReference type="SAM" id="MobiDB-lite"/>
    </source>
</evidence>
<feature type="compositionally biased region" description="Basic and acidic residues" evidence="1">
    <location>
        <begin position="133"/>
        <end position="152"/>
    </location>
</feature>
<comment type="caution">
    <text evidence="3">The sequence shown here is derived from an EMBL/GenBank/DDBJ whole genome shotgun (WGS) entry which is preliminary data.</text>
</comment>
<keyword evidence="2" id="KW-0812">Transmembrane</keyword>
<sequence>MFGFVPSLVLALRRGTRGDWLAAVVFTALSVGWSFQIALTPEETHGAQYALDVLLLLGASVAAAVHCLVVRPARTRAVPAQTAPTEAAPAGTAPVAPVAHVEEAPVEAASLEKAAEAAPAETAPAPTAPSLTKSDDTKSNDATDDTKTDDTKTAGPNA</sequence>
<feature type="transmembrane region" description="Helical" evidence="2">
    <location>
        <begin position="20"/>
        <end position="39"/>
    </location>
</feature>
<dbReference type="EMBL" id="JBIBSM010000027">
    <property type="protein sequence ID" value="MFF8280933.1"/>
    <property type="molecule type" value="Genomic_DNA"/>
</dbReference>
<proteinExistence type="predicted"/>
<protein>
    <submittedName>
        <fullName evidence="3">Uncharacterized protein</fullName>
    </submittedName>
</protein>
<dbReference type="RefSeq" id="WP_391937699.1">
    <property type="nucleotide sequence ID" value="NZ_JBIBSM010000027.1"/>
</dbReference>
<keyword evidence="2" id="KW-0472">Membrane</keyword>
<evidence type="ECO:0000313" key="4">
    <source>
        <dbReference type="Proteomes" id="UP001603013"/>
    </source>
</evidence>
<evidence type="ECO:0000313" key="3">
    <source>
        <dbReference type="EMBL" id="MFF8280933.1"/>
    </source>
</evidence>
<feature type="transmembrane region" description="Helical" evidence="2">
    <location>
        <begin position="51"/>
        <end position="70"/>
    </location>
</feature>
<reference evidence="3 4" key="1">
    <citation type="submission" date="2024-10" db="EMBL/GenBank/DDBJ databases">
        <title>The Natural Products Discovery Center: Release of the First 8490 Sequenced Strains for Exploring Actinobacteria Biosynthetic Diversity.</title>
        <authorList>
            <person name="Kalkreuter E."/>
            <person name="Kautsar S.A."/>
            <person name="Yang D."/>
            <person name="Bader C.D."/>
            <person name="Teijaro C.N."/>
            <person name="Fluegel L."/>
            <person name="Davis C.M."/>
            <person name="Simpson J.R."/>
            <person name="Lauterbach L."/>
            <person name="Steele A.D."/>
            <person name="Gui C."/>
            <person name="Meng S."/>
            <person name="Li G."/>
            <person name="Viehrig K."/>
            <person name="Ye F."/>
            <person name="Su P."/>
            <person name="Kiefer A.F."/>
            <person name="Nichols A."/>
            <person name="Cepeda A.J."/>
            <person name="Yan W."/>
            <person name="Fan B."/>
            <person name="Jiang Y."/>
            <person name="Adhikari A."/>
            <person name="Zheng C.-J."/>
            <person name="Schuster L."/>
            <person name="Cowan T.M."/>
            <person name="Smanski M.J."/>
            <person name="Chevrette M.G."/>
            <person name="De Carvalho L.P.S."/>
            <person name="Shen B."/>
        </authorList>
    </citation>
    <scope>NUCLEOTIDE SEQUENCE [LARGE SCALE GENOMIC DNA]</scope>
    <source>
        <strain evidence="3 4">NPDC015755</strain>
    </source>
</reference>
<gene>
    <name evidence="3" type="ORF">ACF05T_33550</name>
</gene>
<feature type="compositionally biased region" description="Low complexity" evidence="1">
    <location>
        <begin position="78"/>
        <end position="99"/>
    </location>
</feature>
<keyword evidence="4" id="KW-1185">Reference proteome</keyword>
<dbReference type="Proteomes" id="UP001603013">
    <property type="component" value="Unassembled WGS sequence"/>
</dbReference>
<feature type="compositionally biased region" description="Low complexity" evidence="1">
    <location>
        <begin position="106"/>
        <end position="132"/>
    </location>
</feature>
<accession>A0ABW6YMI6</accession>